<dbReference type="InterPro" id="IPR036894">
    <property type="entry name" value="YbaB-like_sf"/>
</dbReference>
<dbReference type="EMBL" id="BAABDQ010000001">
    <property type="protein sequence ID" value="GAA3527002.1"/>
    <property type="molecule type" value="Genomic_DNA"/>
</dbReference>
<dbReference type="InterPro" id="IPR004401">
    <property type="entry name" value="YbaB/EbfC"/>
</dbReference>
<dbReference type="Gene3D" id="3.30.1310.10">
    <property type="entry name" value="Nucleoid-associated protein YbaB-like domain"/>
    <property type="match status" value="1"/>
</dbReference>
<evidence type="ECO:0000313" key="2">
    <source>
        <dbReference type="Proteomes" id="UP001500630"/>
    </source>
</evidence>
<name>A0ABP6V6A0_9ACTN</name>
<dbReference type="Pfam" id="PF02575">
    <property type="entry name" value="YbaB_DNA_bd"/>
    <property type="match status" value="1"/>
</dbReference>
<protein>
    <recommendedName>
        <fullName evidence="3">YbaB/EbfC family DNA-binding protein</fullName>
    </recommendedName>
</protein>
<keyword evidence="2" id="KW-1185">Reference proteome</keyword>
<reference evidence="2" key="1">
    <citation type="journal article" date="2019" name="Int. J. Syst. Evol. Microbiol.">
        <title>The Global Catalogue of Microorganisms (GCM) 10K type strain sequencing project: providing services to taxonomists for standard genome sequencing and annotation.</title>
        <authorList>
            <consortium name="The Broad Institute Genomics Platform"/>
            <consortium name="The Broad Institute Genome Sequencing Center for Infectious Disease"/>
            <person name="Wu L."/>
            <person name="Ma J."/>
        </authorList>
    </citation>
    <scope>NUCLEOTIDE SEQUENCE [LARGE SCALE GENOMIC DNA]</scope>
    <source>
        <strain evidence="2">JCM 17326</strain>
    </source>
</reference>
<organism evidence="1 2">
    <name type="scientific">Nonomuraea rosea</name>
    <dbReference type="NCBI Taxonomy" id="638574"/>
    <lineage>
        <taxon>Bacteria</taxon>
        <taxon>Bacillati</taxon>
        <taxon>Actinomycetota</taxon>
        <taxon>Actinomycetes</taxon>
        <taxon>Streptosporangiales</taxon>
        <taxon>Streptosporangiaceae</taxon>
        <taxon>Nonomuraea</taxon>
    </lineage>
</organism>
<evidence type="ECO:0000313" key="1">
    <source>
        <dbReference type="EMBL" id="GAA3527002.1"/>
    </source>
</evidence>
<evidence type="ECO:0008006" key="3">
    <source>
        <dbReference type="Google" id="ProtNLM"/>
    </source>
</evidence>
<comment type="caution">
    <text evidence="1">The sequence shown here is derived from an EMBL/GenBank/DDBJ whole genome shotgun (WGS) entry which is preliminary data.</text>
</comment>
<gene>
    <name evidence="1" type="ORF">GCM10022419_002190</name>
</gene>
<proteinExistence type="predicted"/>
<accession>A0ABP6V6A0</accession>
<sequence>MPNETVFWGIWGVRMIEREFGALDLGRILKNADAQMARAAELRTSMAELVGRAEDEDGLVKVEFASAGLKELILHPKAMRLTSGELSERIKDLVKEAAADLQRQVAAMMAETFGEENPMRFGTDADGAMEQVRESEAAYNRTVGDLMGELDKIRQRMEG</sequence>
<dbReference type="Proteomes" id="UP001500630">
    <property type="component" value="Unassembled WGS sequence"/>
</dbReference>